<dbReference type="AlphaFoldDB" id="A0A8B8C853"/>
<reference evidence="4" key="1">
    <citation type="submission" date="2025-08" db="UniProtKB">
        <authorList>
            <consortium name="RefSeq"/>
        </authorList>
    </citation>
    <scope>IDENTIFICATION</scope>
    <source>
        <tissue evidence="4">Whole sample</tissue>
    </source>
</reference>
<evidence type="ECO:0000259" key="2">
    <source>
        <dbReference type="PROSITE" id="PS50119"/>
    </source>
</evidence>
<accession>A0A8B8C853</accession>
<dbReference type="RefSeq" id="XP_022311294.1">
    <property type="nucleotide sequence ID" value="XM_022455586.1"/>
</dbReference>
<keyword evidence="1" id="KW-0862">Zinc</keyword>
<dbReference type="GO" id="GO:0008270">
    <property type="term" value="F:zinc ion binding"/>
    <property type="evidence" value="ECO:0007669"/>
    <property type="project" value="UniProtKB-KW"/>
</dbReference>
<keyword evidence="1" id="KW-0863">Zinc-finger</keyword>
<dbReference type="Gene3D" id="3.30.160.60">
    <property type="entry name" value="Classic Zinc Finger"/>
    <property type="match status" value="1"/>
</dbReference>
<dbReference type="SUPFAM" id="SSF57845">
    <property type="entry name" value="B-box zinc-binding domain"/>
    <property type="match status" value="1"/>
</dbReference>
<organism evidence="3 4">
    <name type="scientific">Crassostrea virginica</name>
    <name type="common">Eastern oyster</name>
    <dbReference type="NCBI Taxonomy" id="6565"/>
    <lineage>
        <taxon>Eukaryota</taxon>
        <taxon>Metazoa</taxon>
        <taxon>Spiralia</taxon>
        <taxon>Lophotrochozoa</taxon>
        <taxon>Mollusca</taxon>
        <taxon>Bivalvia</taxon>
        <taxon>Autobranchia</taxon>
        <taxon>Pteriomorphia</taxon>
        <taxon>Ostreida</taxon>
        <taxon>Ostreoidea</taxon>
        <taxon>Ostreidae</taxon>
        <taxon>Crassostrea</taxon>
    </lineage>
</organism>
<feature type="domain" description="B box-type" evidence="2">
    <location>
        <begin position="66"/>
        <end position="103"/>
    </location>
</feature>
<gene>
    <name evidence="4" type="primary">LOC111116585</name>
</gene>
<proteinExistence type="predicted"/>
<dbReference type="Gene3D" id="4.10.830.40">
    <property type="match status" value="1"/>
</dbReference>
<dbReference type="PROSITE" id="PS50119">
    <property type="entry name" value="ZF_BBOX"/>
    <property type="match status" value="2"/>
</dbReference>
<keyword evidence="3" id="KW-1185">Reference proteome</keyword>
<dbReference type="PANTHER" id="PTHR25462">
    <property type="entry name" value="BONUS, ISOFORM C-RELATED"/>
    <property type="match status" value="1"/>
</dbReference>
<keyword evidence="1" id="KW-0479">Metal-binding</keyword>
<dbReference type="InterPro" id="IPR047153">
    <property type="entry name" value="TRIM45/56/19-like"/>
</dbReference>
<dbReference type="Proteomes" id="UP000694844">
    <property type="component" value="Chromosome 10"/>
</dbReference>
<dbReference type="SMART" id="SM00336">
    <property type="entry name" value="BBOX"/>
    <property type="match status" value="2"/>
</dbReference>
<dbReference type="Pfam" id="PF00643">
    <property type="entry name" value="zf-B_box"/>
    <property type="match status" value="2"/>
</dbReference>
<name>A0A8B8C853_CRAVI</name>
<evidence type="ECO:0000256" key="1">
    <source>
        <dbReference type="PROSITE-ProRule" id="PRU00024"/>
    </source>
</evidence>
<dbReference type="InterPro" id="IPR000315">
    <property type="entry name" value="Znf_B-box"/>
</dbReference>
<dbReference type="KEGG" id="cvn:111116585"/>
<evidence type="ECO:0000313" key="4">
    <source>
        <dbReference type="RefSeq" id="XP_022311294.1"/>
    </source>
</evidence>
<dbReference type="PANTHER" id="PTHR25462:SF296">
    <property type="entry name" value="MEIOTIC P26, ISOFORM F"/>
    <property type="match status" value="1"/>
</dbReference>
<feature type="domain" description="B box-type" evidence="2">
    <location>
        <begin position="9"/>
        <end position="54"/>
    </location>
</feature>
<dbReference type="CDD" id="cd19756">
    <property type="entry name" value="Bbox2"/>
    <property type="match status" value="1"/>
</dbReference>
<dbReference type="GeneID" id="111116585"/>
<evidence type="ECO:0000313" key="3">
    <source>
        <dbReference type="Proteomes" id="UP000694844"/>
    </source>
</evidence>
<dbReference type="OrthoDB" id="6151270at2759"/>
<sequence length="280" mass="32486">MAAADPWVQDVITCDVCNKPTQQFCNSCQVSLCDPCSKNHIDQLKFLMHDIVPFLDRKIQLVCPECQHHPGQRCEANCLQCSEPVCLKCIISGPHKEHEVEELTKAYENKKQRIAEDTEEIKTALIPKCQRKTDDIENRMSMTKTQFDDIKKESKQLRQLWHQEVDSIFDKIESMNQSHREENLNALQAYHIKIKNLFSKMIETVEQNEKLLKTNKISDVNKYKSKLELYRNFPEKVDLKVPSLCSSIYQGKELSIEIGDFRAILKQSKKQSLSADVTIR</sequence>
<protein>
    <submittedName>
        <fullName evidence="4">Tripartite motif-containing protein 45-like</fullName>
    </submittedName>
</protein>